<dbReference type="RefSeq" id="WP_013638467.1">
    <property type="nucleotide sequence ID" value="NC_015185.1"/>
</dbReference>
<evidence type="ECO:0000313" key="4">
    <source>
        <dbReference type="Proteomes" id="UP000007102"/>
    </source>
</evidence>
<dbReference type="OrthoDB" id="9793491at2"/>
<feature type="domain" description="Flavinylation-associated cytochrome" evidence="2">
    <location>
        <begin position="5"/>
        <end position="71"/>
    </location>
</feature>
<dbReference type="Pfam" id="PF14358">
    <property type="entry name" value="DUF4405"/>
    <property type="match status" value="1"/>
</dbReference>
<dbReference type="KEGG" id="dte:Dester_0874"/>
<dbReference type="AlphaFoldDB" id="F0S3U2"/>
<dbReference type="InParanoid" id="F0S3U2"/>
<feature type="transmembrane region" description="Helical" evidence="1">
    <location>
        <begin position="50"/>
        <end position="69"/>
    </location>
</feature>
<evidence type="ECO:0000256" key="1">
    <source>
        <dbReference type="SAM" id="Phobius"/>
    </source>
</evidence>
<keyword evidence="1" id="KW-0812">Transmembrane</keyword>
<keyword evidence="1" id="KW-0472">Membrane</keyword>
<reference evidence="3 4" key="1">
    <citation type="journal article" date="2011" name="Stand. Genomic Sci.">
        <title>Complete genome sequence of the thermophilic sulfur-reducer Desulfurobacterium thermolithotrophum type strain (BSA(T)) from a deep-sea hydrothermal vent.</title>
        <authorList>
            <person name="Goker M."/>
            <person name="Daligault H."/>
            <person name="Mwirichia R."/>
            <person name="Lapidus A."/>
            <person name="Lucas S."/>
            <person name="Deshpande S."/>
            <person name="Pagani I."/>
            <person name="Tapia R."/>
            <person name="Cheng J.F."/>
            <person name="Goodwin L."/>
            <person name="Pitluck S."/>
            <person name="Liolios K."/>
            <person name="Ivanova N."/>
            <person name="Mavromatis K."/>
            <person name="Mikhailova N."/>
            <person name="Pati A."/>
            <person name="Chen A."/>
            <person name="Palaniappan K."/>
            <person name="Han C."/>
            <person name="Land M."/>
            <person name="Hauser L."/>
            <person name="Pan C."/>
            <person name="Brambilla E.M."/>
            <person name="Rohde M."/>
            <person name="Spring S."/>
            <person name="Sikorski J."/>
            <person name="Wirth R."/>
            <person name="Detter J.C."/>
            <person name="Woyke T."/>
            <person name="Bristow J."/>
            <person name="Eisen J.A."/>
            <person name="Markowitz V."/>
            <person name="Hugenholtz P."/>
            <person name="Kyrpides N.C."/>
            <person name="Klenk H.P."/>
        </authorList>
    </citation>
    <scope>NUCLEOTIDE SEQUENCE [LARGE SCALE GENOMIC DNA]</scope>
    <source>
        <strain evidence="4">DSM 11699 / BSA</strain>
    </source>
</reference>
<feature type="transmembrane region" description="Helical" evidence="1">
    <location>
        <begin position="9"/>
        <end position="30"/>
    </location>
</feature>
<dbReference type="EMBL" id="CP002543">
    <property type="protein sequence ID" value="ADY73514.1"/>
    <property type="molecule type" value="Genomic_DNA"/>
</dbReference>
<gene>
    <name evidence="3" type="ordered locus">Dester_0874</name>
</gene>
<protein>
    <recommendedName>
        <fullName evidence="2">Flavinylation-associated cytochrome domain-containing protein</fullName>
    </recommendedName>
</protein>
<feature type="transmembrane region" description="Helical" evidence="1">
    <location>
        <begin position="90"/>
        <end position="108"/>
    </location>
</feature>
<keyword evidence="4" id="KW-1185">Reference proteome</keyword>
<accession>F0S3U2</accession>
<dbReference type="HOGENOM" id="CLU_089995_0_0_0"/>
<sequence length="268" mass="30332">MLRRYVSLFLLYTLIAMTISGIVLYVMPHGRIAYWTGWRFLGLDKDQWDSLHTIFGFLMVFFGIWHVILNWRNIVSYLKGKAGIFTSKEFFITTIIALTVVVGTIANVPPFKTVMDIGERIKNSWPKPETMPPAPHAELFPLKKVAKAVGLSPQKAIDVLESKGIKVKSPNETLKEIAVKNNTTPARIYEILLGASKKTREFRFQPGSGMGRLTLREVCQELQISPKACLEILKKHGIVADLNQQLRDIAFKNGKYPYQIIEILQGGK</sequence>
<dbReference type="Proteomes" id="UP000007102">
    <property type="component" value="Chromosome"/>
</dbReference>
<evidence type="ECO:0000259" key="2">
    <source>
        <dbReference type="Pfam" id="PF14358"/>
    </source>
</evidence>
<dbReference type="STRING" id="868864.Dester_0874"/>
<name>F0S3U2_DESTD</name>
<dbReference type="eggNOG" id="ENOG502Z9T8">
    <property type="taxonomic scope" value="Bacteria"/>
</dbReference>
<proteinExistence type="predicted"/>
<dbReference type="InterPro" id="IPR025517">
    <property type="entry name" value="DUF4405"/>
</dbReference>
<keyword evidence="1" id="KW-1133">Transmembrane helix</keyword>
<reference evidence="4" key="2">
    <citation type="submission" date="2011-02" db="EMBL/GenBank/DDBJ databases">
        <title>The complete genome of Desulfurobacterium thermolithotrophum DSM 11699.</title>
        <authorList>
            <consortium name="US DOE Joint Genome Institute (JGI-PGF)"/>
            <person name="Lucas S."/>
            <person name="Copeland A."/>
            <person name="Lapidus A."/>
            <person name="Bruce D."/>
            <person name="Goodwin L."/>
            <person name="Pitluck S."/>
            <person name="Kyrpides N."/>
            <person name="Mavromatis K."/>
            <person name="Pagani I."/>
            <person name="Ivanova N."/>
            <person name="Mikhailova N."/>
            <person name="Daligault H."/>
            <person name="Detter J.C."/>
            <person name="Tapia R."/>
            <person name="Han C."/>
            <person name="Land M."/>
            <person name="Hauser L."/>
            <person name="Markowitz V."/>
            <person name="Cheng J.-F."/>
            <person name="Hugenholtz P."/>
            <person name="Woyke T."/>
            <person name="Wu D."/>
            <person name="Spring S."/>
            <person name="Brambilla E."/>
            <person name="Klenk H.-P."/>
            <person name="Eisen J.A."/>
        </authorList>
    </citation>
    <scope>NUCLEOTIDE SEQUENCE [LARGE SCALE GENOMIC DNA]</scope>
    <source>
        <strain evidence="4">DSM 11699 / BSA</strain>
    </source>
</reference>
<organism evidence="3 4">
    <name type="scientific">Desulfurobacterium thermolithotrophum (strain DSM 11699 / BSA)</name>
    <dbReference type="NCBI Taxonomy" id="868864"/>
    <lineage>
        <taxon>Bacteria</taxon>
        <taxon>Pseudomonadati</taxon>
        <taxon>Aquificota</taxon>
        <taxon>Aquificia</taxon>
        <taxon>Desulfurobacteriales</taxon>
        <taxon>Desulfurobacteriaceae</taxon>
        <taxon>Desulfurobacterium</taxon>
    </lineage>
</organism>
<evidence type="ECO:0000313" key="3">
    <source>
        <dbReference type="EMBL" id="ADY73514.1"/>
    </source>
</evidence>